<feature type="transmembrane region" description="Helical" evidence="7">
    <location>
        <begin position="325"/>
        <end position="347"/>
    </location>
</feature>
<evidence type="ECO:0000256" key="5">
    <source>
        <dbReference type="ARBA" id="ARBA00023136"/>
    </source>
</evidence>
<keyword evidence="2" id="KW-1003">Cell membrane</keyword>
<feature type="domain" description="ABC3 transporter permease C-terminal" evidence="8">
    <location>
        <begin position="274"/>
        <end position="386"/>
    </location>
</feature>
<sequence length="392" mass="40542">MLAEAVSGVLQRPARSALTSLGTVLGVGAFVAVLGLTATSSAQIDDRFNALTATEVTLQDAAAEQDPMAEYAFPADAEELIRRVNGVREAGVLWPVKLPGGRRVTGSPLVDGVHADTPLRAASPRALRAAQPTLAEGRLYDAPLADRREPVVVVGRSVAQRLGITGLDTDPPVFIGDQSFTVAGILSDVERRPELLLSVMVPPATAEALRGAPEPGAAEMLIATELGAASQVAREAPVALRADHPEYIRAVPPPDPRGLRTSVGDDLSQLFLALAGICLVIGAVGIANTTLVSVLERTGEIGLRRALGARGRHVTVQFLTESGALGGLGGLVGTSVGVLVVVAVAVAREWSPVVHPLVVTTAPLIGLATGVAAGPYPAWRAARIEPVEALRR</sequence>
<evidence type="ECO:0000256" key="1">
    <source>
        <dbReference type="ARBA" id="ARBA00004651"/>
    </source>
</evidence>
<dbReference type="PANTHER" id="PTHR30572:SF4">
    <property type="entry name" value="ABC TRANSPORTER PERMEASE YTRF"/>
    <property type="match status" value="1"/>
</dbReference>
<gene>
    <name evidence="10" type="ORF">ABZZ21_30505</name>
</gene>
<evidence type="ECO:0000256" key="3">
    <source>
        <dbReference type="ARBA" id="ARBA00022692"/>
    </source>
</evidence>
<dbReference type="EMBL" id="JBEXPZ010000044">
    <property type="protein sequence ID" value="MET9848797.1"/>
    <property type="molecule type" value="Genomic_DNA"/>
</dbReference>
<dbReference type="Pfam" id="PF02687">
    <property type="entry name" value="FtsX"/>
    <property type="match status" value="1"/>
</dbReference>
<organism evidence="10 11">
    <name type="scientific">Streptomyces ossamyceticus</name>
    <dbReference type="NCBI Taxonomy" id="249581"/>
    <lineage>
        <taxon>Bacteria</taxon>
        <taxon>Bacillati</taxon>
        <taxon>Actinomycetota</taxon>
        <taxon>Actinomycetes</taxon>
        <taxon>Kitasatosporales</taxon>
        <taxon>Streptomycetaceae</taxon>
        <taxon>Streptomyces</taxon>
    </lineage>
</organism>
<evidence type="ECO:0000313" key="10">
    <source>
        <dbReference type="EMBL" id="MET9848797.1"/>
    </source>
</evidence>
<keyword evidence="3 7" id="KW-0812">Transmembrane</keyword>
<dbReference type="InterPro" id="IPR003838">
    <property type="entry name" value="ABC3_permease_C"/>
</dbReference>
<comment type="subcellular location">
    <subcellularLocation>
        <location evidence="1">Cell membrane</location>
        <topology evidence="1">Multi-pass membrane protein</topology>
    </subcellularLocation>
</comment>
<comment type="caution">
    <text evidence="10">The sequence shown here is derived from an EMBL/GenBank/DDBJ whole genome shotgun (WGS) entry which is preliminary data.</text>
</comment>
<feature type="transmembrane region" description="Helical" evidence="7">
    <location>
        <begin position="270"/>
        <end position="295"/>
    </location>
</feature>
<proteinExistence type="inferred from homology"/>
<keyword evidence="5 7" id="KW-0472">Membrane</keyword>
<dbReference type="InterPro" id="IPR050250">
    <property type="entry name" value="Macrolide_Exporter_MacB"/>
</dbReference>
<dbReference type="InterPro" id="IPR025857">
    <property type="entry name" value="MacB_PCD"/>
</dbReference>
<name>A0ABV2V625_9ACTN</name>
<evidence type="ECO:0000259" key="9">
    <source>
        <dbReference type="Pfam" id="PF12704"/>
    </source>
</evidence>
<evidence type="ECO:0000256" key="6">
    <source>
        <dbReference type="ARBA" id="ARBA00038076"/>
    </source>
</evidence>
<evidence type="ECO:0000256" key="4">
    <source>
        <dbReference type="ARBA" id="ARBA00022989"/>
    </source>
</evidence>
<accession>A0ABV2V625</accession>
<feature type="transmembrane region" description="Helical" evidence="7">
    <location>
        <begin position="353"/>
        <end position="373"/>
    </location>
</feature>
<keyword evidence="11" id="KW-1185">Reference proteome</keyword>
<protein>
    <submittedName>
        <fullName evidence="10">ABC transporter permease</fullName>
    </submittedName>
</protein>
<comment type="similarity">
    <text evidence="6">Belongs to the ABC-4 integral membrane protein family.</text>
</comment>
<feature type="domain" description="MacB-like periplasmic core" evidence="9">
    <location>
        <begin position="16"/>
        <end position="210"/>
    </location>
</feature>
<evidence type="ECO:0000313" key="11">
    <source>
        <dbReference type="Proteomes" id="UP001550210"/>
    </source>
</evidence>
<dbReference type="Proteomes" id="UP001550210">
    <property type="component" value="Unassembled WGS sequence"/>
</dbReference>
<dbReference type="Pfam" id="PF12704">
    <property type="entry name" value="MacB_PCD"/>
    <property type="match status" value="1"/>
</dbReference>
<evidence type="ECO:0000256" key="2">
    <source>
        <dbReference type="ARBA" id="ARBA00022475"/>
    </source>
</evidence>
<dbReference type="PANTHER" id="PTHR30572">
    <property type="entry name" value="MEMBRANE COMPONENT OF TRANSPORTER-RELATED"/>
    <property type="match status" value="1"/>
</dbReference>
<evidence type="ECO:0000259" key="8">
    <source>
        <dbReference type="Pfam" id="PF02687"/>
    </source>
</evidence>
<reference evidence="10 11" key="1">
    <citation type="submission" date="2024-06" db="EMBL/GenBank/DDBJ databases">
        <title>The Natural Products Discovery Center: Release of the First 8490 Sequenced Strains for Exploring Actinobacteria Biosynthetic Diversity.</title>
        <authorList>
            <person name="Kalkreuter E."/>
            <person name="Kautsar S.A."/>
            <person name="Yang D."/>
            <person name="Bader C.D."/>
            <person name="Teijaro C.N."/>
            <person name="Fluegel L."/>
            <person name="Davis C.M."/>
            <person name="Simpson J.R."/>
            <person name="Lauterbach L."/>
            <person name="Steele A.D."/>
            <person name="Gui C."/>
            <person name="Meng S."/>
            <person name="Li G."/>
            <person name="Viehrig K."/>
            <person name="Ye F."/>
            <person name="Su P."/>
            <person name="Kiefer A.F."/>
            <person name="Nichols A."/>
            <person name="Cepeda A.J."/>
            <person name="Yan W."/>
            <person name="Fan B."/>
            <person name="Jiang Y."/>
            <person name="Adhikari A."/>
            <person name="Zheng C.-J."/>
            <person name="Schuster L."/>
            <person name="Cowan T.M."/>
            <person name="Smanski M.J."/>
            <person name="Chevrette M.G."/>
            <person name="De Carvalho L.P.S."/>
            <person name="Shen B."/>
        </authorList>
    </citation>
    <scope>NUCLEOTIDE SEQUENCE [LARGE SCALE GENOMIC DNA]</scope>
    <source>
        <strain evidence="10 11">NPDC006434</strain>
    </source>
</reference>
<evidence type="ECO:0000256" key="7">
    <source>
        <dbReference type="SAM" id="Phobius"/>
    </source>
</evidence>
<keyword evidence="4 7" id="KW-1133">Transmembrane helix</keyword>